<feature type="transmembrane region" description="Helical" evidence="9">
    <location>
        <begin position="136"/>
        <end position="159"/>
    </location>
</feature>
<dbReference type="Pfam" id="PF04290">
    <property type="entry name" value="DctQ"/>
    <property type="match status" value="1"/>
</dbReference>
<reference evidence="11 12" key="1">
    <citation type="submission" date="2020-05" db="EMBL/GenBank/DDBJ databases">
        <title>Draft genome sequence of Desulfovibrio sp. strain HN2T.</title>
        <authorList>
            <person name="Ueno A."/>
            <person name="Tamazawa S."/>
            <person name="Tamamura S."/>
            <person name="Murakami T."/>
            <person name="Kiyama T."/>
            <person name="Inomata H."/>
            <person name="Amano Y."/>
            <person name="Miyakawa K."/>
            <person name="Tamaki H."/>
            <person name="Naganuma T."/>
            <person name="Kaneko K."/>
        </authorList>
    </citation>
    <scope>NUCLEOTIDE SEQUENCE [LARGE SCALE GENOMIC DNA]</scope>
    <source>
        <strain evidence="11 12">HN2</strain>
    </source>
</reference>
<dbReference type="InterPro" id="IPR055348">
    <property type="entry name" value="DctQ"/>
</dbReference>
<dbReference type="PANTHER" id="PTHR35011:SF2">
    <property type="entry name" value="2,3-DIKETO-L-GULONATE TRAP TRANSPORTER SMALL PERMEASE PROTEIN YIAM"/>
    <property type="match status" value="1"/>
</dbReference>
<comment type="similarity">
    <text evidence="8">Belongs to the TRAP transporter small permease family.</text>
</comment>
<dbReference type="PANTHER" id="PTHR35011">
    <property type="entry name" value="2,3-DIKETO-L-GULONATE TRAP TRANSPORTER SMALL PERMEASE PROTEIN YIAM"/>
    <property type="match status" value="1"/>
</dbReference>
<comment type="subcellular location">
    <subcellularLocation>
        <location evidence="1">Cell inner membrane</location>
        <topology evidence="1">Multi-pass membrane protein</topology>
    </subcellularLocation>
</comment>
<evidence type="ECO:0000313" key="11">
    <source>
        <dbReference type="EMBL" id="GFM33465.1"/>
    </source>
</evidence>
<dbReference type="AlphaFoldDB" id="A0A7J0BK23"/>
<evidence type="ECO:0000256" key="4">
    <source>
        <dbReference type="ARBA" id="ARBA00022519"/>
    </source>
</evidence>
<dbReference type="GO" id="GO:0022857">
    <property type="term" value="F:transmembrane transporter activity"/>
    <property type="evidence" value="ECO:0007669"/>
    <property type="project" value="TreeGrafter"/>
</dbReference>
<feature type="transmembrane region" description="Helical" evidence="9">
    <location>
        <begin position="22"/>
        <end position="44"/>
    </location>
</feature>
<sequence>MIATKFNPVQFFWKGLNKFQKIIMATTSICIVVMICIAVVARYIFGSDFYGAEELIQMLAFWLYFMGAAQGSRERSQISADILTCYITDEKRCRMAQLFKDFISTAICLLVTVWALQFVMWGVQMGPKSPVFRLPMLIPHIAVGLGFVLMSMYQVVYLVQDVAAHVRLARVER</sequence>
<evidence type="ECO:0000256" key="2">
    <source>
        <dbReference type="ARBA" id="ARBA00022448"/>
    </source>
</evidence>
<feature type="transmembrane region" description="Helical" evidence="9">
    <location>
        <begin position="102"/>
        <end position="124"/>
    </location>
</feature>
<evidence type="ECO:0000313" key="12">
    <source>
        <dbReference type="Proteomes" id="UP000503840"/>
    </source>
</evidence>
<feature type="transmembrane region" description="Helical" evidence="9">
    <location>
        <begin position="50"/>
        <end position="69"/>
    </location>
</feature>
<comment type="caution">
    <text evidence="11">The sequence shown here is derived from an EMBL/GenBank/DDBJ whole genome shotgun (WGS) entry which is preliminary data.</text>
</comment>
<keyword evidence="12" id="KW-1185">Reference proteome</keyword>
<keyword evidence="3" id="KW-1003">Cell membrane</keyword>
<evidence type="ECO:0000256" key="9">
    <source>
        <dbReference type="SAM" id="Phobius"/>
    </source>
</evidence>
<protein>
    <recommendedName>
        <fullName evidence="10">Tripartite ATP-independent periplasmic transporters DctQ component domain-containing protein</fullName>
    </recommendedName>
</protein>
<dbReference type="GO" id="GO:0015740">
    <property type="term" value="P:C4-dicarboxylate transport"/>
    <property type="evidence" value="ECO:0007669"/>
    <property type="project" value="TreeGrafter"/>
</dbReference>
<evidence type="ECO:0000256" key="6">
    <source>
        <dbReference type="ARBA" id="ARBA00022989"/>
    </source>
</evidence>
<evidence type="ECO:0000256" key="5">
    <source>
        <dbReference type="ARBA" id="ARBA00022692"/>
    </source>
</evidence>
<evidence type="ECO:0000256" key="8">
    <source>
        <dbReference type="ARBA" id="ARBA00038436"/>
    </source>
</evidence>
<keyword evidence="2" id="KW-0813">Transport</keyword>
<dbReference type="EMBL" id="BLVO01000013">
    <property type="protein sequence ID" value="GFM33465.1"/>
    <property type="molecule type" value="Genomic_DNA"/>
</dbReference>
<gene>
    <name evidence="11" type="ORF">DSM101010T_18300</name>
</gene>
<evidence type="ECO:0000256" key="7">
    <source>
        <dbReference type="ARBA" id="ARBA00023136"/>
    </source>
</evidence>
<dbReference type="RefSeq" id="WP_243452130.1">
    <property type="nucleotide sequence ID" value="NZ_BLVO01000013.1"/>
</dbReference>
<keyword evidence="7 9" id="KW-0472">Membrane</keyword>
<dbReference type="Proteomes" id="UP000503840">
    <property type="component" value="Unassembled WGS sequence"/>
</dbReference>
<name>A0A7J0BK23_9BACT</name>
<evidence type="ECO:0000259" key="10">
    <source>
        <dbReference type="Pfam" id="PF04290"/>
    </source>
</evidence>
<feature type="domain" description="Tripartite ATP-independent periplasmic transporters DctQ component" evidence="10">
    <location>
        <begin position="31"/>
        <end position="162"/>
    </location>
</feature>
<keyword evidence="5 9" id="KW-0812">Transmembrane</keyword>
<dbReference type="InterPro" id="IPR007387">
    <property type="entry name" value="TRAP_DctQ"/>
</dbReference>
<evidence type="ECO:0000256" key="3">
    <source>
        <dbReference type="ARBA" id="ARBA00022475"/>
    </source>
</evidence>
<dbReference type="GO" id="GO:0005886">
    <property type="term" value="C:plasma membrane"/>
    <property type="evidence" value="ECO:0007669"/>
    <property type="project" value="UniProtKB-SubCell"/>
</dbReference>
<proteinExistence type="inferred from homology"/>
<keyword evidence="4" id="KW-0997">Cell inner membrane</keyword>
<keyword evidence="6 9" id="KW-1133">Transmembrane helix</keyword>
<accession>A0A7J0BK23</accession>
<evidence type="ECO:0000256" key="1">
    <source>
        <dbReference type="ARBA" id="ARBA00004429"/>
    </source>
</evidence>
<organism evidence="11 12">
    <name type="scientific">Desulfovibrio subterraneus</name>
    <dbReference type="NCBI Taxonomy" id="2718620"/>
    <lineage>
        <taxon>Bacteria</taxon>
        <taxon>Pseudomonadati</taxon>
        <taxon>Thermodesulfobacteriota</taxon>
        <taxon>Desulfovibrionia</taxon>
        <taxon>Desulfovibrionales</taxon>
        <taxon>Desulfovibrionaceae</taxon>
        <taxon>Desulfovibrio</taxon>
    </lineage>
</organism>